<name>A0ABU1BT59_9BURK</name>
<comment type="caution">
    <text evidence="2">The sequence shown here is derived from an EMBL/GenBank/DDBJ whole genome shotgun (WGS) entry which is preliminary data.</text>
</comment>
<feature type="transmembrane region" description="Helical" evidence="1">
    <location>
        <begin position="7"/>
        <end position="31"/>
    </location>
</feature>
<keyword evidence="1" id="KW-0812">Transmembrane</keyword>
<organism evidence="2 3">
    <name type="scientific">Keguizhuia sedimenti</name>
    <dbReference type="NCBI Taxonomy" id="3064264"/>
    <lineage>
        <taxon>Bacteria</taxon>
        <taxon>Pseudomonadati</taxon>
        <taxon>Pseudomonadota</taxon>
        <taxon>Betaproteobacteria</taxon>
        <taxon>Burkholderiales</taxon>
        <taxon>Oxalobacteraceae</taxon>
        <taxon>Keguizhuia</taxon>
    </lineage>
</organism>
<reference evidence="2 3" key="1">
    <citation type="submission" date="2023-08" db="EMBL/GenBank/DDBJ databases">
        <title>Oxalobacteraceae gen .nov., isolated from river sludge outside the plant.</title>
        <authorList>
            <person name="Zhao S.Y."/>
        </authorList>
    </citation>
    <scope>NUCLEOTIDE SEQUENCE [LARGE SCALE GENOMIC DNA]</scope>
    <source>
        <strain evidence="2 3">R-40</strain>
    </source>
</reference>
<dbReference type="RefSeq" id="WP_338438084.1">
    <property type="nucleotide sequence ID" value="NZ_JAUYVH010000016.1"/>
</dbReference>
<evidence type="ECO:0000313" key="2">
    <source>
        <dbReference type="EMBL" id="MDQ9172079.1"/>
    </source>
</evidence>
<protein>
    <submittedName>
        <fullName evidence="2">Uncharacterized protein</fullName>
    </submittedName>
</protein>
<sequence>MNSIHEIFRVLGIILGGCVGMWMGAVSMLIVRLLRGVLWIRILGRADWPSWAERYQDAMFILALIVGAAAGARFAHAYLQKDEDDSAGLWK</sequence>
<keyword evidence="1" id="KW-0472">Membrane</keyword>
<feature type="transmembrane region" description="Helical" evidence="1">
    <location>
        <begin position="58"/>
        <end position="79"/>
    </location>
</feature>
<evidence type="ECO:0000313" key="3">
    <source>
        <dbReference type="Proteomes" id="UP001225596"/>
    </source>
</evidence>
<keyword evidence="1" id="KW-1133">Transmembrane helix</keyword>
<dbReference type="Proteomes" id="UP001225596">
    <property type="component" value="Unassembled WGS sequence"/>
</dbReference>
<evidence type="ECO:0000256" key="1">
    <source>
        <dbReference type="SAM" id="Phobius"/>
    </source>
</evidence>
<proteinExistence type="predicted"/>
<gene>
    <name evidence="2" type="ORF">Q8A64_16830</name>
</gene>
<dbReference type="EMBL" id="JAUYVH010000016">
    <property type="protein sequence ID" value="MDQ9172079.1"/>
    <property type="molecule type" value="Genomic_DNA"/>
</dbReference>
<accession>A0ABU1BT59</accession>
<keyword evidence="3" id="KW-1185">Reference proteome</keyword>